<evidence type="ECO:0000313" key="2">
    <source>
        <dbReference type="EMBL" id="UNK45205.1"/>
    </source>
</evidence>
<keyword evidence="3" id="KW-1185">Reference proteome</keyword>
<dbReference type="GO" id="GO:0032259">
    <property type="term" value="P:methylation"/>
    <property type="evidence" value="ECO:0007669"/>
    <property type="project" value="UniProtKB-KW"/>
</dbReference>
<name>A0ABY3W4V1_9MICC</name>
<dbReference type="RefSeq" id="WP_241913474.1">
    <property type="nucleotide sequence ID" value="NZ_CP093326.1"/>
</dbReference>
<dbReference type="CDD" id="cd02440">
    <property type="entry name" value="AdoMet_MTases"/>
    <property type="match status" value="1"/>
</dbReference>
<dbReference type="PANTHER" id="PTHR45036:SF1">
    <property type="entry name" value="METHYLTRANSFERASE LIKE 7A"/>
    <property type="match status" value="1"/>
</dbReference>
<dbReference type="Gene3D" id="3.40.50.150">
    <property type="entry name" value="Vaccinia Virus protein VP39"/>
    <property type="match status" value="1"/>
</dbReference>
<dbReference type="Pfam" id="PF08241">
    <property type="entry name" value="Methyltransf_11"/>
    <property type="match status" value="1"/>
</dbReference>
<proteinExistence type="predicted"/>
<sequence length="205" mass="21581">MGLRSALFAAQYEAATRHGEPEALTSRRAALLSGLDGVVYDVGAGTGANLPYLPTSCRVTAVEPDPNMRKRLQARVDPANNVRVVDASAEALPADDASVDAVVFTLVLCSVPEQAAALAETKRVLKPDGQLLFLEHVRGTGGHARFQNMLRPVWSFAAQGCQLNRNTVAAISAAGFTVAVQDEFAVGPAWLPVNPMVMGTATPEG</sequence>
<accession>A0ABY3W4V1</accession>
<keyword evidence="2" id="KW-0489">Methyltransferase</keyword>
<organism evidence="2 3">
    <name type="scientific">Arthrobacter sulfonylureivorans</name>
    <dbReference type="NCBI Taxonomy" id="2486855"/>
    <lineage>
        <taxon>Bacteria</taxon>
        <taxon>Bacillati</taxon>
        <taxon>Actinomycetota</taxon>
        <taxon>Actinomycetes</taxon>
        <taxon>Micrococcales</taxon>
        <taxon>Micrococcaceae</taxon>
        <taxon>Arthrobacter</taxon>
    </lineage>
</organism>
<dbReference type="GO" id="GO:0008168">
    <property type="term" value="F:methyltransferase activity"/>
    <property type="evidence" value="ECO:0007669"/>
    <property type="project" value="UniProtKB-KW"/>
</dbReference>
<feature type="domain" description="Methyltransferase type 11" evidence="1">
    <location>
        <begin position="41"/>
        <end position="133"/>
    </location>
</feature>
<evidence type="ECO:0000313" key="3">
    <source>
        <dbReference type="Proteomes" id="UP000829069"/>
    </source>
</evidence>
<dbReference type="SUPFAM" id="SSF53335">
    <property type="entry name" value="S-adenosyl-L-methionine-dependent methyltransferases"/>
    <property type="match status" value="1"/>
</dbReference>
<evidence type="ECO:0000259" key="1">
    <source>
        <dbReference type="Pfam" id="PF08241"/>
    </source>
</evidence>
<dbReference type="InterPro" id="IPR013216">
    <property type="entry name" value="Methyltransf_11"/>
</dbReference>
<dbReference type="InterPro" id="IPR052356">
    <property type="entry name" value="Thiol_S-MT"/>
</dbReference>
<dbReference type="InterPro" id="IPR029063">
    <property type="entry name" value="SAM-dependent_MTases_sf"/>
</dbReference>
<protein>
    <submittedName>
        <fullName evidence="2">Class I SAM-dependent methyltransferase</fullName>
    </submittedName>
</protein>
<gene>
    <name evidence="2" type="ORF">MNQ99_14840</name>
</gene>
<dbReference type="Proteomes" id="UP000829069">
    <property type="component" value="Chromosome"/>
</dbReference>
<dbReference type="EMBL" id="CP093326">
    <property type="protein sequence ID" value="UNK45205.1"/>
    <property type="molecule type" value="Genomic_DNA"/>
</dbReference>
<keyword evidence="2" id="KW-0808">Transferase</keyword>
<reference evidence="2 3" key="1">
    <citation type="submission" date="2022-03" db="EMBL/GenBank/DDBJ databases">
        <title>Isotopic signatures of nitrous oxide derived from detoxification processes.</title>
        <authorList>
            <person name="Behrendt U."/>
            <person name="Buchen C."/>
            <person name="Well R."/>
            <person name="Ulrich A."/>
            <person name="Rohe L."/>
            <person name="Kolb S."/>
            <person name="Schloter M."/>
            <person name="Horn M.A."/>
            <person name="Augustin J."/>
        </authorList>
    </citation>
    <scope>NUCLEOTIDE SEQUENCE [LARGE SCALE GENOMIC DNA]</scope>
    <source>
        <strain evidence="2 3">S4-C24</strain>
    </source>
</reference>
<dbReference type="PANTHER" id="PTHR45036">
    <property type="entry name" value="METHYLTRANSFERASE LIKE 7B"/>
    <property type="match status" value="1"/>
</dbReference>